<dbReference type="InterPro" id="IPR006976">
    <property type="entry name" value="VanZ-like"/>
</dbReference>
<feature type="transmembrane region" description="Helical" evidence="1">
    <location>
        <begin position="83"/>
        <end position="116"/>
    </location>
</feature>
<feature type="domain" description="VanZ-like" evidence="2">
    <location>
        <begin position="15"/>
        <end position="153"/>
    </location>
</feature>
<reference evidence="3 4" key="1">
    <citation type="submission" date="2015-09" db="EMBL/GenBank/DDBJ databases">
        <authorList>
            <consortium name="Pathogen Informatics"/>
        </authorList>
    </citation>
    <scope>NUCLEOTIDE SEQUENCE [LARGE SCALE GENOMIC DNA]</scope>
    <source>
        <strain evidence="3 4">2789STDY5608849</strain>
    </source>
</reference>
<dbReference type="Proteomes" id="UP000095706">
    <property type="component" value="Unassembled WGS sequence"/>
</dbReference>
<dbReference type="EMBL" id="CYYV01000006">
    <property type="protein sequence ID" value="CUO19827.1"/>
    <property type="molecule type" value="Genomic_DNA"/>
</dbReference>
<dbReference type="Pfam" id="PF04892">
    <property type="entry name" value="VanZ"/>
    <property type="match status" value="1"/>
</dbReference>
<dbReference type="RefSeq" id="WP_055227373.1">
    <property type="nucleotide sequence ID" value="NZ_CYYV01000006.1"/>
</dbReference>
<protein>
    <submittedName>
        <fullName evidence="3">Predicted integral membrane protein</fullName>
    </submittedName>
</protein>
<dbReference type="PIRSF" id="PIRSF019083">
    <property type="entry name" value="UCP019083_VanZ"/>
    <property type="match status" value="1"/>
</dbReference>
<evidence type="ECO:0000313" key="3">
    <source>
        <dbReference type="EMBL" id="CUO19827.1"/>
    </source>
</evidence>
<evidence type="ECO:0000259" key="2">
    <source>
        <dbReference type="Pfam" id="PF04892"/>
    </source>
</evidence>
<evidence type="ECO:0000256" key="1">
    <source>
        <dbReference type="SAM" id="Phobius"/>
    </source>
</evidence>
<organism evidence="3 4">
    <name type="scientific">Fusicatenibacter saccharivorans</name>
    <dbReference type="NCBI Taxonomy" id="1150298"/>
    <lineage>
        <taxon>Bacteria</taxon>
        <taxon>Bacillati</taxon>
        <taxon>Bacillota</taxon>
        <taxon>Clostridia</taxon>
        <taxon>Lachnospirales</taxon>
        <taxon>Lachnospiraceae</taxon>
        <taxon>Fusicatenibacter</taxon>
    </lineage>
</organism>
<dbReference type="AlphaFoldDB" id="A0A174D3K0"/>
<evidence type="ECO:0000313" key="4">
    <source>
        <dbReference type="Proteomes" id="UP000095706"/>
    </source>
</evidence>
<proteinExistence type="predicted"/>
<keyword evidence="1" id="KW-0812">Transmembrane</keyword>
<keyword evidence="1" id="KW-0472">Membrane</keyword>
<keyword evidence="1" id="KW-1133">Transmembrane helix</keyword>
<feature type="transmembrane region" description="Helical" evidence="1">
    <location>
        <begin position="136"/>
        <end position="160"/>
    </location>
</feature>
<gene>
    <name evidence="3" type="ORF">ERS852406_01468</name>
</gene>
<dbReference type="NCBIfam" id="NF037970">
    <property type="entry name" value="vanZ_1"/>
    <property type="match status" value="1"/>
</dbReference>
<sequence length="174" mass="19873">MNRIVIALLKPFSFIPAILMMSMIFSFSSQNGTESSQFSEKVARGIFITIDHVMDRGWDDEKIQELADEYQYPVRKLAHMTEYCLLAICVSLPLYVYGLRGFALTFLAGILCVAFAASDEFHQTMVANRGPSVKDVGIDSIGVLFGITFVRLFCWIALGGNTKKRKRRRRRYYY</sequence>
<feature type="transmembrane region" description="Helical" evidence="1">
    <location>
        <begin position="6"/>
        <end position="27"/>
    </location>
</feature>
<accession>A0A174D3K0</accession>
<dbReference type="InterPro" id="IPR016747">
    <property type="entry name" value="Phosphotransbutyrylase"/>
</dbReference>
<name>A0A174D3K0_9FIRM</name>